<dbReference type="STRING" id="989403.SAMN05421798_101389"/>
<dbReference type="PANTHER" id="PTHR13847:SF280">
    <property type="entry name" value="D-AMINO ACID DEHYDROGENASE"/>
    <property type="match status" value="1"/>
</dbReference>
<evidence type="ECO:0000259" key="4">
    <source>
        <dbReference type="Pfam" id="PF01266"/>
    </source>
</evidence>
<proteinExistence type="inferred from homology"/>
<feature type="transmembrane region" description="Helical" evidence="3">
    <location>
        <begin position="21"/>
        <end position="39"/>
    </location>
</feature>
<dbReference type="GO" id="GO:0043799">
    <property type="term" value="F:glycine oxidase activity"/>
    <property type="evidence" value="ECO:0007669"/>
    <property type="project" value="UniProtKB-EC"/>
</dbReference>
<dbReference type="InterPro" id="IPR036188">
    <property type="entry name" value="FAD/NAD-bd_sf"/>
</dbReference>
<keyword evidence="3" id="KW-0472">Membrane</keyword>
<dbReference type="OrthoDB" id="9787190at2"/>
<dbReference type="Gene3D" id="3.30.9.10">
    <property type="entry name" value="D-Amino Acid Oxidase, subunit A, domain 2"/>
    <property type="match status" value="2"/>
</dbReference>
<dbReference type="EC" id="1.4.3.19" evidence="5"/>
<dbReference type="EMBL" id="LMCB01000005">
    <property type="protein sequence ID" value="KZL21020.1"/>
    <property type="molecule type" value="Genomic_DNA"/>
</dbReference>
<dbReference type="AlphaFoldDB" id="A0A166AG04"/>
<evidence type="ECO:0000256" key="3">
    <source>
        <dbReference type="SAM" id="Phobius"/>
    </source>
</evidence>
<protein>
    <submittedName>
        <fullName evidence="5">Glycine oxidase</fullName>
        <ecNumber evidence="5">1.4.3.19</ecNumber>
    </submittedName>
</protein>
<evidence type="ECO:0000313" key="6">
    <source>
        <dbReference type="Proteomes" id="UP000076577"/>
    </source>
</evidence>
<dbReference type="RefSeq" id="WP_068003208.1">
    <property type="nucleotide sequence ID" value="NZ_FOFM01000001.1"/>
</dbReference>
<dbReference type="Gene3D" id="3.50.50.60">
    <property type="entry name" value="FAD/NAD(P)-binding domain"/>
    <property type="match status" value="2"/>
</dbReference>
<dbReference type="PATRIC" id="fig|989403.3.peg.1089"/>
<dbReference type="GO" id="GO:0055130">
    <property type="term" value="P:D-alanine catabolic process"/>
    <property type="evidence" value="ECO:0007669"/>
    <property type="project" value="TreeGrafter"/>
</dbReference>
<evidence type="ECO:0000256" key="1">
    <source>
        <dbReference type="ARBA" id="ARBA00009410"/>
    </source>
</evidence>
<keyword evidence="3" id="KW-0812">Transmembrane</keyword>
<keyword evidence="2 5" id="KW-0560">Oxidoreductase</keyword>
<sequence length="446" mass="49301">MATYTSSTAKQFSGKIPEQTDFLIIGGGIIGICTAYWLAQKGVHVTLCEKGRVAGEQSSRNWGWVRQQGRDAAELPITIESNRLWHQLMKETGEDLGFRQHGVYFLAQKEEELRKYEEFLALAKQHQLDTKLLSERELYKHVPGRKGKWIGALLTPSDGRAEPWVAVPAIGRAAERNGAIIVEDCAVRTLEFEGGKLTGAVTEKGTIKANRVLLAARAWSSLFAQNIGVSMPQLSVRATVAATKTAPDIFNGNAVDSKFAFRKRQDGGFTLAICDLHEHYIGNDSFRHLSKWLPAAKASLKGISFAVNSPKNYPGSWNLKRKWTGGDITPFETCRVLNPPPSQTAIKRIQTRLVDRLPQLQGLKLEESWAGMIDALPDFVPIMDEVPTQKGVFVATGFSGHGFGIGPAAGRIMSDMMMDKPADHDLTRFRYSRFSDGSKIELGPFI</sequence>
<dbReference type="GO" id="GO:0005737">
    <property type="term" value="C:cytoplasm"/>
    <property type="evidence" value="ECO:0007669"/>
    <property type="project" value="TreeGrafter"/>
</dbReference>
<keyword evidence="6" id="KW-1185">Reference proteome</keyword>
<evidence type="ECO:0000256" key="2">
    <source>
        <dbReference type="ARBA" id="ARBA00023002"/>
    </source>
</evidence>
<dbReference type="InterPro" id="IPR006076">
    <property type="entry name" value="FAD-dep_OxRdtase"/>
</dbReference>
<dbReference type="SUPFAM" id="SSF51905">
    <property type="entry name" value="FAD/NAD(P)-binding domain"/>
    <property type="match status" value="1"/>
</dbReference>
<comment type="similarity">
    <text evidence="1">Belongs to the DadA oxidoreductase family.</text>
</comment>
<accession>A0A166AG04</accession>
<dbReference type="Proteomes" id="UP000076577">
    <property type="component" value="Unassembled WGS sequence"/>
</dbReference>
<evidence type="ECO:0000313" key="5">
    <source>
        <dbReference type="EMBL" id="KZL21020.1"/>
    </source>
</evidence>
<comment type="caution">
    <text evidence="5">The sequence shown here is derived from an EMBL/GenBank/DDBJ whole genome shotgun (WGS) entry which is preliminary data.</text>
</comment>
<feature type="domain" description="FAD dependent oxidoreductase" evidence="4">
    <location>
        <begin position="21"/>
        <end position="416"/>
    </location>
</feature>
<name>A0A166AG04_9HYPH</name>
<dbReference type="GO" id="GO:0005886">
    <property type="term" value="C:plasma membrane"/>
    <property type="evidence" value="ECO:0007669"/>
    <property type="project" value="TreeGrafter"/>
</dbReference>
<gene>
    <name evidence="5" type="primary">thiO_1</name>
    <name evidence="5" type="ORF">PsAD2_01012</name>
</gene>
<dbReference type="GO" id="GO:0008718">
    <property type="term" value="F:D-amino-acid dehydrogenase activity"/>
    <property type="evidence" value="ECO:0007669"/>
    <property type="project" value="TreeGrafter"/>
</dbReference>
<reference evidence="5 6" key="1">
    <citation type="journal article" date="2016" name="Front. Microbiol.">
        <title>Comparative Genomic Analysis Reveals a Diverse Repertoire of Genes Involved in Prokaryote-Eukaryote Interactions within the Pseudovibrio Genus.</title>
        <authorList>
            <person name="Romano S."/>
            <person name="Fernandez-Guerra A."/>
            <person name="Reen F.J."/>
            <person name="Glockner F.O."/>
            <person name="Crowley S.P."/>
            <person name="O'Sullivan O."/>
            <person name="Cotter P.D."/>
            <person name="Adams C."/>
            <person name="Dobson A.D."/>
            <person name="O'Gara F."/>
        </authorList>
    </citation>
    <scope>NUCLEOTIDE SEQUENCE [LARGE SCALE GENOMIC DNA]</scope>
    <source>
        <strain evidence="5 6">Ad2</strain>
    </source>
</reference>
<dbReference type="Pfam" id="PF01266">
    <property type="entry name" value="DAO"/>
    <property type="match status" value="1"/>
</dbReference>
<organism evidence="5 6">
    <name type="scientific">Pseudovibrio axinellae</name>
    <dbReference type="NCBI Taxonomy" id="989403"/>
    <lineage>
        <taxon>Bacteria</taxon>
        <taxon>Pseudomonadati</taxon>
        <taxon>Pseudomonadota</taxon>
        <taxon>Alphaproteobacteria</taxon>
        <taxon>Hyphomicrobiales</taxon>
        <taxon>Stappiaceae</taxon>
        <taxon>Pseudovibrio</taxon>
    </lineage>
</organism>
<keyword evidence="3" id="KW-1133">Transmembrane helix</keyword>
<dbReference type="PANTHER" id="PTHR13847">
    <property type="entry name" value="SARCOSINE DEHYDROGENASE-RELATED"/>
    <property type="match status" value="1"/>
</dbReference>